<keyword evidence="5" id="KW-1185">Reference proteome</keyword>
<dbReference type="Proteomes" id="UP000030764">
    <property type="component" value="Unassembled WGS sequence"/>
</dbReference>
<evidence type="ECO:0000313" key="4">
    <source>
        <dbReference type="EMBL" id="KFD62578.1"/>
    </source>
</evidence>
<dbReference type="EMBL" id="KL367592">
    <property type="protein sequence ID" value="KFD62578.1"/>
    <property type="molecule type" value="Genomic_DNA"/>
</dbReference>
<evidence type="ECO:0000256" key="1">
    <source>
        <dbReference type="SAM" id="MobiDB-lite"/>
    </source>
</evidence>
<evidence type="ECO:0000313" key="3">
    <source>
        <dbReference type="EMBL" id="KFD57863.1"/>
    </source>
</evidence>
<proteinExistence type="predicted"/>
<sequence>MHCYFILPLAVAVLLAVQVDAQEDRDADYIEEYYHRLRIGRGKNFSKGRDFYPPPGSYFYRIHGRRPPRPPPPGPETSSESSESGSNEMEEGPPPPPVPGLRARSVKGSPHGRNGTEPATLEA</sequence>
<gene>
    <name evidence="3" type="ORF">M513_01096</name>
    <name evidence="4" type="ORF">M514_01096</name>
</gene>
<feature type="region of interest" description="Disordered" evidence="1">
    <location>
        <begin position="43"/>
        <end position="123"/>
    </location>
</feature>
<dbReference type="EMBL" id="KL363186">
    <property type="protein sequence ID" value="KFD57863.1"/>
    <property type="molecule type" value="Genomic_DNA"/>
</dbReference>
<keyword evidence="2" id="KW-0732">Signal</keyword>
<feature type="chain" id="PRO_5010405323" evidence="2">
    <location>
        <begin position="22"/>
        <end position="123"/>
    </location>
</feature>
<dbReference type="AlphaFoldDB" id="A0A085MZD2"/>
<reference evidence="4 5" key="1">
    <citation type="journal article" date="2014" name="Nat. Genet.">
        <title>Genome and transcriptome of the porcine whipworm Trichuris suis.</title>
        <authorList>
            <person name="Jex A.R."/>
            <person name="Nejsum P."/>
            <person name="Schwarz E.M."/>
            <person name="Hu L."/>
            <person name="Young N.D."/>
            <person name="Hall R.S."/>
            <person name="Korhonen P.K."/>
            <person name="Liao S."/>
            <person name="Thamsborg S."/>
            <person name="Xia J."/>
            <person name="Xu P."/>
            <person name="Wang S."/>
            <person name="Scheerlinck J.P."/>
            <person name="Hofmann A."/>
            <person name="Sternberg P.W."/>
            <person name="Wang J."/>
            <person name="Gasser R.B."/>
        </authorList>
    </citation>
    <scope>NUCLEOTIDE SEQUENCE [LARGE SCALE GENOMIC DNA]</scope>
    <source>
        <strain evidence="4">DCEP-RM93F</strain>
        <strain evidence="3">DCEP-RM93M</strain>
    </source>
</reference>
<feature type="signal peptide" evidence="2">
    <location>
        <begin position="1"/>
        <end position="21"/>
    </location>
</feature>
<organism evidence="4">
    <name type="scientific">Trichuris suis</name>
    <name type="common">pig whipworm</name>
    <dbReference type="NCBI Taxonomy" id="68888"/>
    <lineage>
        <taxon>Eukaryota</taxon>
        <taxon>Metazoa</taxon>
        <taxon>Ecdysozoa</taxon>
        <taxon>Nematoda</taxon>
        <taxon>Enoplea</taxon>
        <taxon>Dorylaimia</taxon>
        <taxon>Trichinellida</taxon>
        <taxon>Trichuridae</taxon>
        <taxon>Trichuris</taxon>
    </lineage>
</organism>
<accession>A0A085MZD2</accession>
<feature type="compositionally biased region" description="Low complexity" evidence="1">
    <location>
        <begin position="76"/>
        <end position="87"/>
    </location>
</feature>
<dbReference type="Proteomes" id="UP000030758">
    <property type="component" value="Unassembled WGS sequence"/>
</dbReference>
<protein>
    <submittedName>
        <fullName evidence="4">Uncharacterized protein</fullName>
    </submittedName>
</protein>
<name>A0A085MZD2_9BILA</name>
<evidence type="ECO:0000256" key="2">
    <source>
        <dbReference type="SAM" id="SignalP"/>
    </source>
</evidence>
<evidence type="ECO:0000313" key="5">
    <source>
        <dbReference type="Proteomes" id="UP000030764"/>
    </source>
</evidence>